<dbReference type="InterPro" id="IPR036291">
    <property type="entry name" value="NAD(P)-bd_dom_sf"/>
</dbReference>
<dbReference type="PANTHER" id="PTHR43899">
    <property type="entry name" value="RH59310P"/>
    <property type="match status" value="1"/>
</dbReference>
<dbReference type="STRING" id="1388766.A0A017SPG2"/>
<evidence type="ECO:0000256" key="3">
    <source>
        <dbReference type="RuleBase" id="RU000363"/>
    </source>
</evidence>
<dbReference type="EMBL" id="KK088412">
    <property type="protein sequence ID" value="EYE98873.1"/>
    <property type="molecule type" value="Genomic_DNA"/>
</dbReference>
<dbReference type="PANTHER" id="PTHR43899:SF13">
    <property type="entry name" value="RH59310P"/>
    <property type="match status" value="1"/>
</dbReference>
<gene>
    <name evidence="4" type="ORF">EURHEDRAFT_117774</name>
</gene>
<dbReference type="InterPro" id="IPR002347">
    <property type="entry name" value="SDR_fam"/>
</dbReference>
<evidence type="ECO:0000313" key="4">
    <source>
        <dbReference type="EMBL" id="EYE98873.1"/>
    </source>
</evidence>
<dbReference type="Gene3D" id="3.40.50.720">
    <property type="entry name" value="NAD(P)-binding Rossmann-like Domain"/>
    <property type="match status" value="1"/>
</dbReference>
<proteinExistence type="inferred from homology"/>
<dbReference type="GO" id="GO:0016491">
    <property type="term" value="F:oxidoreductase activity"/>
    <property type="evidence" value="ECO:0007669"/>
    <property type="project" value="UniProtKB-KW"/>
</dbReference>
<reference evidence="5" key="1">
    <citation type="journal article" date="2014" name="Nat. Commun.">
        <title>Genomic adaptations of the halophilic Dead Sea filamentous fungus Eurotium rubrum.</title>
        <authorList>
            <person name="Kis-Papo T."/>
            <person name="Weig A.R."/>
            <person name="Riley R."/>
            <person name="Persoh D."/>
            <person name="Salamov A."/>
            <person name="Sun H."/>
            <person name="Lipzen A."/>
            <person name="Wasser S.P."/>
            <person name="Rambold G."/>
            <person name="Grigoriev I.V."/>
            <person name="Nevo E."/>
        </authorList>
    </citation>
    <scope>NUCLEOTIDE SEQUENCE [LARGE SCALE GENOMIC DNA]</scope>
    <source>
        <strain evidence="5">CBS 135680</strain>
    </source>
</reference>
<protein>
    <submittedName>
        <fullName evidence="4">Putative short chain dehydrogenase/reductase</fullName>
    </submittedName>
</protein>
<dbReference type="HOGENOM" id="CLU_010194_38_2_1"/>
<dbReference type="Proteomes" id="UP000019804">
    <property type="component" value="Unassembled WGS sequence"/>
</dbReference>
<sequence length="308" mass="34155">MLISNIFHYVGVATTCYWAIQLARYVYCYIRSSSLPRYNPTGKDAWALITGANDGIGFGFAEELSERGFNVFLHGRNREKLSRRQEELQTKFPNIKYKVIVSDAANIHENINLTPNEIGDANLTILVNNVGGEKQSYRGLTELSYQDVRTTINTNATFMTQITRVLLPVLERNGPSLVLNVSSIAAYGMPFVPVYSATKGFVDSFSRALDAEVKARGQDVEVLAIRVGSVRSQSNDVDVGLMVPDSRTMAAASLERVGCGIPLIFGYWGHAIAGLSLDFIPRPFMVKMLANTMDSLKKQAEERQAKRN</sequence>
<evidence type="ECO:0000313" key="5">
    <source>
        <dbReference type="Proteomes" id="UP000019804"/>
    </source>
</evidence>
<evidence type="ECO:0000256" key="1">
    <source>
        <dbReference type="ARBA" id="ARBA00006484"/>
    </source>
</evidence>
<name>A0A017SPG2_ASPRC</name>
<keyword evidence="2" id="KW-0560">Oxidoreductase</keyword>
<dbReference type="AlphaFoldDB" id="A0A017SPG2"/>
<dbReference type="PRINTS" id="PR00080">
    <property type="entry name" value="SDRFAMILY"/>
</dbReference>
<comment type="similarity">
    <text evidence="1 3">Belongs to the short-chain dehydrogenases/reductases (SDR) family.</text>
</comment>
<dbReference type="OrthoDB" id="47007at2759"/>
<accession>A0A017SPG2</accession>
<evidence type="ECO:0000256" key="2">
    <source>
        <dbReference type="ARBA" id="ARBA00023002"/>
    </source>
</evidence>
<organism evidence="4 5">
    <name type="scientific">Aspergillus ruber (strain CBS 135680)</name>
    <dbReference type="NCBI Taxonomy" id="1388766"/>
    <lineage>
        <taxon>Eukaryota</taxon>
        <taxon>Fungi</taxon>
        <taxon>Dikarya</taxon>
        <taxon>Ascomycota</taxon>
        <taxon>Pezizomycotina</taxon>
        <taxon>Eurotiomycetes</taxon>
        <taxon>Eurotiomycetidae</taxon>
        <taxon>Eurotiales</taxon>
        <taxon>Aspergillaceae</taxon>
        <taxon>Aspergillus</taxon>
        <taxon>Aspergillus subgen. Aspergillus</taxon>
    </lineage>
</organism>
<dbReference type="PIRSF" id="PIRSF000126">
    <property type="entry name" value="11-beta-HSD1"/>
    <property type="match status" value="1"/>
</dbReference>
<keyword evidence="5" id="KW-1185">Reference proteome</keyword>
<dbReference type="SUPFAM" id="SSF51735">
    <property type="entry name" value="NAD(P)-binding Rossmann-fold domains"/>
    <property type="match status" value="1"/>
</dbReference>
<dbReference type="GeneID" id="63692827"/>
<dbReference type="GO" id="GO:0005783">
    <property type="term" value="C:endoplasmic reticulum"/>
    <property type="evidence" value="ECO:0007669"/>
    <property type="project" value="TreeGrafter"/>
</dbReference>
<dbReference type="Pfam" id="PF00106">
    <property type="entry name" value="adh_short"/>
    <property type="match status" value="1"/>
</dbReference>
<dbReference type="InterPro" id="IPR051019">
    <property type="entry name" value="VLCFA-Steroid_DH"/>
</dbReference>
<dbReference type="RefSeq" id="XP_040642561.1">
    <property type="nucleotide sequence ID" value="XM_040777703.1"/>
</dbReference>
<dbReference type="PRINTS" id="PR00081">
    <property type="entry name" value="GDHRDH"/>
</dbReference>